<dbReference type="GO" id="GO:0016491">
    <property type="term" value="F:oxidoreductase activity"/>
    <property type="evidence" value="ECO:0007669"/>
    <property type="project" value="UniProtKB-KW"/>
</dbReference>
<comment type="similarity">
    <text evidence="1">Belongs to the short-chain dehydrogenases/reductases (SDR) family.</text>
</comment>
<organism evidence="4 5">
    <name type="scientific">Penicillium canescens</name>
    <dbReference type="NCBI Taxonomy" id="5083"/>
    <lineage>
        <taxon>Eukaryota</taxon>
        <taxon>Fungi</taxon>
        <taxon>Dikarya</taxon>
        <taxon>Ascomycota</taxon>
        <taxon>Pezizomycotina</taxon>
        <taxon>Eurotiomycetes</taxon>
        <taxon>Eurotiomycetidae</taxon>
        <taxon>Eurotiales</taxon>
        <taxon>Aspergillaceae</taxon>
        <taxon>Penicillium</taxon>
    </lineage>
</organism>
<protein>
    <recommendedName>
        <fullName evidence="6">Oxidoreductase</fullName>
    </recommendedName>
</protein>
<dbReference type="InterPro" id="IPR002347">
    <property type="entry name" value="SDR_fam"/>
</dbReference>
<evidence type="ECO:0000313" key="5">
    <source>
        <dbReference type="Proteomes" id="UP001219568"/>
    </source>
</evidence>
<dbReference type="PANTHER" id="PTHR43639">
    <property type="entry name" value="OXIDOREDUCTASE, SHORT-CHAIN DEHYDROGENASE/REDUCTASE FAMILY (AFU_ORTHOLOGUE AFUA_5G02870)"/>
    <property type="match status" value="1"/>
</dbReference>
<dbReference type="Pfam" id="PF13561">
    <property type="entry name" value="adh_short_C2"/>
    <property type="match status" value="1"/>
</dbReference>
<name>A0AAD6IN28_PENCN</name>
<evidence type="ECO:0000313" key="4">
    <source>
        <dbReference type="EMBL" id="KAJ6057096.1"/>
    </source>
</evidence>
<dbReference type="SUPFAM" id="SSF51735">
    <property type="entry name" value="NAD(P)-binding Rossmann-fold domains"/>
    <property type="match status" value="1"/>
</dbReference>
<keyword evidence="2" id="KW-0521">NADP</keyword>
<dbReference type="PRINTS" id="PR00080">
    <property type="entry name" value="SDRFAMILY"/>
</dbReference>
<reference evidence="4" key="2">
    <citation type="submission" date="2023-01" db="EMBL/GenBank/DDBJ databases">
        <authorList>
            <person name="Petersen C."/>
        </authorList>
    </citation>
    <scope>NUCLEOTIDE SEQUENCE</scope>
    <source>
        <strain evidence="4">IBT 15450</strain>
    </source>
</reference>
<evidence type="ECO:0000256" key="1">
    <source>
        <dbReference type="ARBA" id="ARBA00006484"/>
    </source>
</evidence>
<evidence type="ECO:0008006" key="6">
    <source>
        <dbReference type="Google" id="ProtNLM"/>
    </source>
</evidence>
<dbReference type="EMBL" id="JAQJZL010000001">
    <property type="protein sequence ID" value="KAJ6057096.1"/>
    <property type="molecule type" value="Genomic_DNA"/>
</dbReference>
<dbReference type="Proteomes" id="UP001219568">
    <property type="component" value="Unassembled WGS sequence"/>
</dbReference>
<dbReference type="InterPro" id="IPR036291">
    <property type="entry name" value="NAD(P)-bd_dom_sf"/>
</dbReference>
<comment type="caution">
    <text evidence="4">The sequence shown here is derived from an EMBL/GenBank/DDBJ whole genome shotgun (WGS) entry which is preliminary data.</text>
</comment>
<reference evidence="4" key="1">
    <citation type="journal article" date="2023" name="IMA Fungus">
        <title>Comparative genomic study of the Penicillium genus elucidates a diverse pangenome and 15 lateral gene transfer events.</title>
        <authorList>
            <person name="Petersen C."/>
            <person name="Sorensen T."/>
            <person name="Nielsen M.R."/>
            <person name="Sondergaard T.E."/>
            <person name="Sorensen J.L."/>
            <person name="Fitzpatrick D.A."/>
            <person name="Frisvad J.C."/>
            <person name="Nielsen K.L."/>
        </authorList>
    </citation>
    <scope>NUCLEOTIDE SEQUENCE</scope>
    <source>
        <strain evidence="4">IBT 15450</strain>
    </source>
</reference>
<keyword evidence="5" id="KW-1185">Reference proteome</keyword>
<sequence length="255" mass="26916">MTIKNGRLYGKVALVTGGCSGFGAAIAKLFAKEGAKVLIGDINIAGADAVISASPAGSVISQELNVTQRADWDAAIERILKEFGQLDILINNAGTSYKNKPTLDVTEAEYARCFDVNCLGIFHSVSSVFPIFVKQKAGICVNISSCGASRPRQGLVWYNASKGAVSNATKGLALEFGPHQIRVNSVCPLLCGTGLFESFAGVPDTPKNREKFLGNVPLGRLTEVEDVANSVLFLSSEEGKFLTGVNLDVDGGRTI</sequence>
<keyword evidence="3" id="KW-0560">Oxidoreductase</keyword>
<evidence type="ECO:0000256" key="3">
    <source>
        <dbReference type="ARBA" id="ARBA00023002"/>
    </source>
</evidence>
<proteinExistence type="inferred from homology"/>
<dbReference type="PANTHER" id="PTHR43639:SF1">
    <property type="entry name" value="SHORT-CHAIN DEHYDROGENASE_REDUCTASE FAMILY PROTEIN"/>
    <property type="match status" value="1"/>
</dbReference>
<dbReference type="AlphaFoldDB" id="A0AAD6IN28"/>
<gene>
    <name evidence="4" type="ORF">N7460_000370</name>
</gene>
<dbReference type="PRINTS" id="PR00081">
    <property type="entry name" value="GDHRDH"/>
</dbReference>
<dbReference type="Gene3D" id="3.40.50.720">
    <property type="entry name" value="NAD(P)-binding Rossmann-like Domain"/>
    <property type="match status" value="1"/>
</dbReference>
<dbReference type="NCBIfam" id="NF005559">
    <property type="entry name" value="PRK07231.1"/>
    <property type="match status" value="1"/>
</dbReference>
<evidence type="ECO:0000256" key="2">
    <source>
        <dbReference type="ARBA" id="ARBA00022857"/>
    </source>
</evidence>
<dbReference type="FunFam" id="3.40.50.720:FF:000084">
    <property type="entry name" value="Short-chain dehydrogenase reductase"/>
    <property type="match status" value="1"/>
</dbReference>
<accession>A0AAD6IN28</accession>